<dbReference type="Pfam" id="PF02922">
    <property type="entry name" value="CBM_48"/>
    <property type="match status" value="1"/>
</dbReference>
<feature type="active site" description="Nucleophile" evidence="15">
    <location>
        <position position="267"/>
    </location>
</feature>
<comment type="similarity">
    <text evidence="3 14">Belongs to the glycosyl hydrolase 13 family.</text>
</comment>
<dbReference type="Gene3D" id="2.60.40.10">
    <property type="entry name" value="Immunoglobulins"/>
    <property type="match status" value="1"/>
</dbReference>
<evidence type="ECO:0000256" key="14">
    <source>
        <dbReference type="PIRNR" id="PIRNR006337"/>
    </source>
</evidence>
<evidence type="ECO:0000256" key="4">
    <source>
        <dbReference type="ARBA" id="ARBA00012268"/>
    </source>
</evidence>
<dbReference type="InterPro" id="IPR044901">
    <property type="entry name" value="Trehalose_TreZ_E-set_sf"/>
</dbReference>
<evidence type="ECO:0000313" key="20">
    <source>
        <dbReference type="Proteomes" id="UP000000393"/>
    </source>
</evidence>
<comment type="catalytic activity">
    <reaction evidence="12 14">
        <text>hydrolysis of (1-&gt;4)-alpha-D-glucosidic linkage in 4-alpha-D-[(1-&gt;4)-alpha-D-glucanosyl]n trehalose to yield trehalose and (1-&gt;4)-alpha-D-glucan.</text>
        <dbReference type="EC" id="3.2.1.141"/>
    </reaction>
</comment>
<keyword evidence="8" id="KW-0119">Carbohydrate metabolism</keyword>
<dbReference type="CDD" id="cd11325">
    <property type="entry name" value="AmyAc_GTHase"/>
    <property type="match status" value="1"/>
</dbReference>
<sequence length="615" mass="70170">MQHRHDMPFGAELTERGTVRFRLWAPAAKQVDLCLEGTPEAAPLAMTLKEEGWFELETKRAGPGSLYRYQINGGERVPDPASRFQPRDIHGPSEVVDPATFKWEEGGWSGRPWEETVIYEVHVGTFTPEGTFQGLENRLEHLVKLGVTALELMPVADFPGRWNWGYDGVSLFAPDSRYGQPHDLKSLVQAAHACGLMVFLDVVYNHFGPEGNYLHQYAPDFFTERHHTPWGAAINFDGKDAHWVRQFFIHNALFWLEEYRFDGLRLDAVHTIQDDSKPHILEELAETVFSQLDSKRRIHLVLENDSNIAHYLTRTSNGQPRWYTAQWNDDIHHALHVLTTQETTGYYLDYADQPIAHLGRCLSEGFDYQGQNSPYREGKPRGEPSKALPPSAFVAFFQNHDQVGNRAFGERITILTTPEQVKALTALLLLSPFPPLLFMGQEWGSTQPFPFFCDFSEDLTASVREGRRREFAHFPEFNSPAAQKQIPDPTVQVTFDSAVLNWAHATNTKGKEWLDLHQNLLNLRRQWIVPRLATMRKNNGYYIPLGKQALQVRWQLGDGAQLTLLANLGKISVPLPSLLSGRTLFTTSSNLDEILIHKKLPPEMVIWFFKENPHS</sequence>
<feature type="site" description="Transition state stabilizer" evidence="17">
    <location>
        <position position="401"/>
    </location>
</feature>
<evidence type="ECO:0000256" key="10">
    <source>
        <dbReference type="ARBA" id="ARBA00032057"/>
    </source>
</evidence>
<evidence type="ECO:0000256" key="17">
    <source>
        <dbReference type="PIRSR" id="PIRSR006337-3"/>
    </source>
</evidence>
<feature type="domain" description="Glycosyl hydrolase family 13 catalytic" evidence="18">
    <location>
        <begin position="120"/>
        <end position="472"/>
    </location>
</feature>
<evidence type="ECO:0000256" key="16">
    <source>
        <dbReference type="PIRSR" id="PIRSR006337-2"/>
    </source>
</evidence>
<dbReference type="UniPathway" id="UPA00299"/>
<dbReference type="KEGG" id="nwa:Nwat_1476"/>
<dbReference type="SUPFAM" id="SSF81296">
    <property type="entry name" value="E set domains"/>
    <property type="match status" value="1"/>
</dbReference>
<dbReference type="GO" id="GO:0005992">
    <property type="term" value="P:trehalose biosynthetic process"/>
    <property type="evidence" value="ECO:0007669"/>
    <property type="project" value="UniProtKB-UniRule"/>
</dbReference>
<dbReference type="HOGENOM" id="CLU_020726_0_0_6"/>
<dbReference type="SMART" id="SM00642">
    <property type="entry name" value="Aamy"/>
    <property type="match status" value="1"/>
</dbReference>
<dbReference type="PIRSF" id="PIRSF006337">
    <property type="entry name" value="Trehalose_TreZ"/>
    <property type="match status" value="1"/>
</dbReference>
<keyword evidence="9 14" id="KW-0326">Glycosidase</keyword>
<dbReference type="InterPro" id="IPR012768">
    <property type="entry name" value="Trehalose_TreZ"/>
</dbReference>
<feature type="binding site" evidence="16">
    <location>
        <begin position="329"/>
        <end position="333"/>
    </location>
    <ligand>
        <name>substrate</name>
    </ligand>
</feature>
<evidence type="ECO:0000256" key="5">
    <source>
        <dbReference type="ARBA" id="ARBA00015938"/>
    </source>
</evidence>
<evidence type="ECO:0000256" key="12">
    <source>
        <dbReference type="ARBA" id="ARBA00034013"/>
    </source>
</evidence>
<evidence type="ECO:0000256" key="6">
    <source>
        <dbReference type="ARBA" id="ARBA00022490"/>
    </source>
</evidence>
<dbReference type="OrthoDB" id="9800174at2"/>
<keyword evidence="20" id="KW-1185">Reference proteome</keyword>
<dbReference type="SUPFAM" id="SSF51445">
    <property type="entry name" value="(Trans)glycosidases"/>
    <property type="match status" value="1"/>
</dbReference>
<gene>
    <name evidence="19" type="ordered locus">Nwat_1476</name>
</gene>
<name>D8K658_NITWC</name>
<dbReference type="STRING" id="105559.Nwat_1476"/>
<dbReference type="NCBIfam" id="TIGR02402">
    <property type="entry name" value="trehalose_TreZ"/>
    <property type="match status" value="1"/>
</dbReference>
<dbReference type="InterPro" id="IPR013783">
    <property type="entry name" value="Ig-like_fold"/>
</dbReference>
<keyword evidence="6" id="KW-0963">Cytoplasm</keyword>
<dbReference type="Pfam" id="PF11941">
    <property type="entry name" value="DUF3459"/>
    <property type="match status" value="1"/>
</dbReference>
<evidence type="ECO:0000256" key="1">
    <source>
        <dbReference type="ARBA" id="ARBA00004496"/>
    </source>
</evidence>
<feature type="binding site" evidence="16">
    <location>
        <begin position="265"/>
        <end position="270"/>
    </location>
    <ligand>
        <name>substrate</name>
    </ligand>
</feature>
<dbReference type="eggNOG" id="COG0296">
    <property type="taxonomic scope" value="Bacteria"/>
</dbReference>
<dbReference type="Proteomes" id="UP000000393">
    <property type="component" value="Chromosome"/>
</dbReference>
<evidence type="ECO:0000256" key="7">
    <source>
        <dbReference type="ARBA" id="ARBA00022801"/>
    </source>
</evidence>
<dbReference type="InterPro" id="IPR004193">
    <property type="entry name" value="Glyco_hydro_13_N"/>
</dbReference>
<reference evidence="19 20" key="1">
    <citation type="submission" date="2010-06" db="EMBL/GenBank/DDBJ databases">
        <title>Complete sequence of chromosome of Nitrosococcus watsoni C-113.</title>
        <authorList>
            <consortium name="US DOE Joint Genome Institute"/>
            <person name="Lucas S."/>
            <person name="Copeland A."/>
            <person name="Lapidus A."/>
            <person name="Cheng J.-F."/>
            <person name="Bruce D."/>
            <person name="Goodwin L."/>
            <person name="Pitluck S."/>
            <person name="Malfatti S.A."/>
            <person name="Chain P.S.G."/>
            <person name="Land M."/>
            <person name="Hauser L."/>
            <person name="Kyrpides N."/>
            <person name="Ivanova N."/>
            <person name="Cambell M.A."/>
            <person name="Heidelberg J.F."/>
            <person name="Klotz M.G."/>
            <person name="Woyke T."/>
        </authorList>
    </citation>
    <scope>NUCLEOTIDE SEQUENCE [LARGE SCALE GENOMIC DNA]</scope>
    <source>
        <strain evidence="19 20">C-113</strain>
    </source>
</reference>
<dbReference type="InterPro" id="IPR022567">
    <property type="entry name" value="DUF3459"/>
</dbReference>
<dbReference type="CDD" id="cd02853">
    <property type="entry name" value="E_set_MTHase_like_N"/>
    <property type="match status" value="1"/>
</dbReference>
<dbReference type="GO" id="GO:0033942">
    <property type="term" value="F:4-alpha-D-(1-&gt;4)-alpha-D-glucanotrehalose trehalohydrolase activity"/>
    <property type="evidence" value="ECO:0007669"/>
    <property type="project" value="UniProtKB-EC"/>
</dbReference>
<dbReference type="InterPro" id="IPR017853">
    <property type="entry name" value="GH"/>
</dbReference>
<dbReference type="Gene3D" id="3.20.20.80">
    <property type="entry name" value="Glycosidases"/>
    <property type="match status" value="1"/>
</dbReference>
<dbReference type="CAZy" id="GH13">
    <property type="family name" value="Glycoside Hydrolase Family 13"/>
</dbReference>
<evidence type="ECO:0000259" key="18">
    <source>
        <dbReference type="SMART" id="SM00642"/>
    </source>
</evidence>
<evidence type="ECO:0000313" key="19">
    <source>
        <dbReference type="EMBL" id="ADJ28385.1"/>
    </source>
</evidence>
<dbReference type="RefSeq" id="WP_013220477.1">
    <property type="nucleotide sequence ID" value="NC_014315.1"/>
</dbReference>
<organism evidence="19 20">
    <name type="scientific">Nitrosococcus watsoni (strain C-113)</name>
    <dbReference type="NCBI Taxonomy" id="105559"/>
    <lineage>
        <taxon>Bacteria</taxon>
        <taxon>Pseudomonadati</taxon>
        <taxon>Pseudomonadota</taxon>
        <taxon>Gammaproteobacteria</taxon>
        <taxon>Chromatiales</taxon>
        <taxon>Chromatiaceae</taxon>
        <taxon>Nitrosococcus</taxon>
    </lineage>
</organism>
<dbReference type="AlphaFoldDB" id="D8K658"/>
<dbReference type="Pfam" id="PF00128">
    <property type="entry name" value="Alpha-amylase"/>
    <property type="match status" value="1"/>
</dbReference>
<dbReference type="GO" id="GO:0005737">
    <property type="term" value="C:cytoplasm"/>
    <property type="evidence" value="ECO:0007669"/>
    <property type="project" value="UniProtKB-SubCell"/>
</dbReference>
<evidence type="ECO:0000256" key="11">
    <source>
        <dbReference type="ARBA" id="ARBA00033284"/>
    </source>
</evidence>
<comment type="subcellular location">
    <subcellularLocation>
        <location evidence="1 15">Cytoplasm</location>
    </subcellularLocation>
</comment>
<evidence type="ECO:0000256" key="15">
    <source>
        <dbReference type="PIRSR" id="PIRSR006337-1"/>
    </source>
</evidence>
<dbReference type="Gene3D" id="1.10.10.760">
    <property type="entry name" value="E-set domains of sugar-utilizing enzymes"/>
    <property type="match status" value="1"/>
</dbReference>
<accession>D8K658</accession>
<evidence type="ECO:0000256" key="13">
    <source>
        <dbReference type="NCBIfam" id="TIGR02402"/>
    </source>
</evidence>
<comment type="pathway">
    <text evidence="2 14">Glycan biosynthesis; trehalose biosynthesis.</text>
</comment>
<evidence type="ECO:0000256" key="3">
    <source>
        <dbReference type="ARBA" id="ARBA00008061"/>
    </source>
</evidence>
<protein>
    <recommendedName>
        <fullName evidence="5 13">Malto-oligosyltrehalose trehalohydrolase</fullName>
        <shortName evidence="14">MTHase</shortName>
        <ecNumber evidence="4 13">3.2.1.141</ecNumber>
    </recommendedName>
    <alternativeName>
        <fullName evidence="11 14">4-alpha-D-((1-&gt;4)-alpha-D-glucano)trehalose trehalohydrolase</fullName>
    </alternativeName>
    <alternativeName>
        <fullName evidence="10 14">Maltooligosyl trehalose trehalohydrolase</fullName>
    </alternativeName>
</protein>
<dbReference type="InterPro" id="IPR006047">
    <property type="entry name" value="GH13_cat_dom"/>
</dbReference>
<evidence type="ECO:0000256" key="2">
    <source>
        <dbReference type="ARBA" id="ARBA00005199"/>
    </source>
</evidence>
<dbReference type="EC" id="3.2.1.141" evidence="4 13"/>
<evidence type="ECO:0000256" key="8">
    <source>
        <dbReference type="ARBA" id="ARBA00023277"/>
    </source>
</evidence>
<proteinExistence type="inferred from homology"/>
<feature type="binding site" evidence="16">
    <location>
        <begin position="400"/>
        <end position="405"/>
    </location>
    <ligand>
        <name>substrate</name>
    </ligand>
</feature>
<dbReference type="PANTHER" id="PTHR43651">
    <property type="entry name" value="1,4-ALPHA-GLUCAN-BRANCHING ENZYME"/>
    <property type="match status" value="1"/>
</dbReference>
<evidence type="ECO:0000256" key="9">
    <source>
        <dbReference type="ARBA" id="ARBA00023295"/>
    </source>
</evidence>
<feature type="active site" description="Proton donor" evidence="15">
    <location>
        <position position="303"/>
    </location>
</feature>
<dbReference type="InterPro" id="IPR014756">
    <property type="entry name" value="Ig_E-set"/>
</dbReference>
<dbReference type="CAZy" id="CBM48">
    <property type="family name" value="Carbohydrate-Binding Module Family 48"/>
</dbReference>
<dbReference type="EMBL" id="CP002086">
    <property type="protein sequence ID" value="ADJ28385.1"/>
    <property type="molecule type" value="Genomic_DNA"/>
</dbReference>
<keyword evidence="7 14" id="KW-0378">Hydrolase</keyword>
<dbReference type="PANTHER" id="PTHR43651:SF11">
    <property type="entry name" value="MALTO-OLIGOSYLTREHALOSE TREHALOHYDROLASE"/>
    <property type="match status" value="1"/>
</dbReference>